<dbReference type="SUPFAM" id="SSF56112">
    <property type="entry name" value="Protein kinase-like (PK-like)"/>
    <property type="match status" value="1"/>
</dbReference>
<name>A0A430M423_9HYPO</name>
<dbReference type="InterPro" id="IPR011009">
    <property type="entry name" value="Kinase-like_dom_sf"/>
</dbReference>
<reference evidence="2 3" key="1">
    <citation type="submission" date="2017-06" db="EMBL/GenBank/DDBJ databases">
        <title>Comparative genomic analysis of Ambrosia Fusariam Clade fungi.</title>
        <authorList>
            <person name="Stajich J.E."/>
            <person name="Carrillo J."/>
            <person name="Kijimoto T."/>
            <person name="Eskalen A."/>
            <person name="O'Donnell K."/>
            <person name="Kasson M."/>
        </authorList>
    </citation>
    <scope>NUCLEOTIDE SEQUENCE [LARGE SCALE GENOMIC DNA]</scope>
    <source>
        <strain evidence="2 3">UCR1854</strain>
    </source>
</reference>
<proteinExistence type="predicted"/>
<keyword evidence="3" id="KW-1185">Reference proteome</keyword>
<gene>
    <name evidence="2" type="ORF">BHE90_002669</name>
</gene>
<dbReference type="AlphaFoldDB" id="A0A430M423"/>
<comment type="caution">
    <text evidence="2">The sequence shown here is derived from an EMBL/GenBank/DDBJ whole genome shotgun (WGS) entry which is preliminary data.</text>
</comment>
<sequence>MPSTHQVFASFRREIAHAVQWPNKRNRNETEPPEGEVDIFIPVTDIEALTSRIMEVLKNSCRGDLLARIHDTNTPVKKIFLILGLAEMLDVAEKFISGQFSDHHLPITTSELDDRRVAKSRQGDELFQNSNLDHSELGWFKVQQRKFLSPVFENKFEFHLLPRIPLPLIEKDKRTRSGFSVVYKVKVHPAHIPRGLAGDLAMKELSLKDEEDAECLKREMKNLESLRELNHIHLIESVAVCVRGELAFFFFPWAEKGDLYNFWEKTDPESYKDIVVPWMLGQMVGLSSALELLADKNCRHSDLKPQNILLFPGGNSIGTLKITDVGISKFHILATTRRLKPTSAKDVTMRYCPPEFDESKPGKVKDNLEGSREQKLSRRFDIWSLGCVFIEFLIWAKLGQNEYLIFDEAMGGSQKFWDRKSLTTADGSDSESSDTSEYHYSLRRRVQKRLKQLKCLEPTPDDMAIGDVLKLVEKDMLVFDYRGRLAASGVHSRLKEIQNRNDLLRGQQPSSTDNTTTRGVDIDVVQSFGSSERLTTTAVPRDNAAAQIYVSGNNGL</sequence>
<protein>
    <recommendedName>
        <fullName evidence="1">Protein kinase domain-containing protein</fullName>
    </recommendedName>
</protein>
<feature type="domain" description="Protein kinase" evidence="1">
    <location>
        <begin position="168"/>
        <end position="494"/>
    </location>
</feature>
<evidence type="ECO:0000259" key="1">
    <source>
        <dbReference type="PROSITE" id="PS50011"/>
    </source>
</evidence>
<dbReference type="Gene3D" id="1.10.510.10">
    <property type="entry name" value="Transferase(Phosphotransferase) domain 1"/>
    <property type="match status" value="1"/>
</dbReference>
<dbReference type="InterPro" id="IPR000719">
    <property type="entry name" value="Prot_kinase_dom"/>
</dbReference>
<dbReference type="PROSITE" id="PS50011">
    <property type="entry name" value="PROTEIN_KINASE_DOM"/>
    <property type="match status" value="1"/>
</dbReference>
<dbReference type="SMART" id="SM00220">
    <property type="entry name" value="S_TKc"/>
    <property type="match status" value="1"/>
</dbReference>
<evidence type="ECO:0000313" key="3">
    <source>
        <dbReference type="Proteomes" id="UP000287124"/>
    </source>
</evidence>
<dbReference type="PROSITE" id="PS00108">
    <property type="entry name" value="PROTEIN_KINASE_ST"/>
    <property type="match status" value="1"/>
</dbReference>
<dbReference type="Proteomes" id="UP000287124">
    <property type="component" value="Unassembled WGS sequence"/>
</dbReference>
<dbReference type="PANTHER" id="PTHR24359">
    <property type="entry name" value="SERINE/THREONINE-PROTEIN KINASE SBK1"/>
    <property type="match status" value="1"/>
</dbReference>
<dbReference type="PANTHER" id="PTHR24359:SF1">
    <property type="entry name" value="INHIBITOR OF NUCLEAR FACTOR KAPPA-B KINASE EPSILON SUBUNIT HOMOLOG 1-RELATED"/>
    <property type="match status" value="1"/>
</dbReference>
<dbReference type="EMBL" id="MIKF01000023">
    <property type="protein sequence ID" value="RTE82720.1"/>
    <property type="molecule type" value="Genomic_DNA"/>
</dbReference>
<dbReference type="Pfam" id="PF00069">
    <property type="entry name" value="Pkinase"/>
    <property type="match status" value="1"/>
</dbReference>
<accession>A0A430M423</accession>
<dbReference type="GO" id="GO:0005524">
    <property type="term" value="F:ATP binding"/>
    <property type="evidence" value="ECO:0007669"/>
    <property type="project" value="InterPro"/>
</dbReference>
<dbReference type="InterPro" id="IPR008271">
    <property type="entry name" value="Ser/Thr_kinase_AS"/>
</dbReference>
<organism evidence="2 3">
    <name type="scientific">Fusarium euwallaceae</name>
    <dbReference type="NCBI Taxonomy" id="1147111"/>
    <lineage>
        <taxon>Eukaryota</taxon>
        <taxon>Fungi</taxon>
        <taxon>Dikarya</taxon>
        <taxon>Ascomycota</taxon>
        <taxon>Pezizomycotina</taxon>
        <taxon>Sordariomycetes</taxon>
        <taxon>Hypocreomycetidae</taxon>
        <taxon>Hypocreales</taxon>
        <taxon>Nectriaceae</taxon>
        <taxon>Fusarium</taxon>
        <taxon>Fusarium solani species complex</taxon>
    </lineage>
</organism>
<dbReference type="CDD" id="cd00180">
    <property type="entry name" value="PKc"/>
    <property type="match status" value="1"/>
</dbReference>
<dbReference type="GO" id="GO:0004674">
    <property type="term" value="F:protein serine/threonine kinase activity"/>
    <property type="evidence" value="ECO:0007669"/>
    <property type="project" value="TreeGrafter"/>
</dbReference>
<evidence type="ECO:0000313" key="2">
    <source>
        <dbReference type="EMBL" id="RTE82720.1"/>
    </source>
</evidence>